<reference evidence="16" key="3">
    <citation type="submission" date="2025-09" db="UniProtKB">
        <authorList>
            <consortium name="Ensembl"/>
        </authorList>
    </citation>
    <scope>IDENTIFICATION</scope>
</reference>
<dbReference type="FunFam" id="3.30.160.60:FF:000446">
    <property type="entry name" value="Zinc finger protein"/>
    <property type="match status" value="1"/>
</dbReference>
<feature type="domain" description="C2H2-type" evidence="14">
    <location>
        <begin position="250"/>
        <end position="278"/>
    </location>
</feature>
<dbReference type="GeneTree" id="ENSGT01030000234576"/>
<feature type="domain" description="C2H2-type" evidence="14">
    <location>
        <begin position="454"/>
        <end position="481"/>
    </location>
</feature>
<evidence type="ECO:0000256" key="11">
    <source>
        <dbReference type="ARBA" id="ARBA00023242"/>
    </source>
</evidence>
<feature type="domain" description="C2H2-type" evidence="14">
    <location>
        <begin position="341"/>
        <end position="369"/>
    </location>
</feature>
<dbReference type="GO" id="GO:0005634">
    <property type="term" value="C:nucleus"/>
    <property type="evidence" value="ECO:0000318"/>
    <property type="project" value="GO_Central"/>
</dbReference>
<dbReference type="InterPro" id="IPR013087">
    <property type="entry name" value="Znf_C2H2_type"/>
</dbReference>
<accession>A0A803TPU2</accession>
<dbReference type="SUPFAM" id="SSF57667">
    <property type="entry name" value="beta-beta-alpha zinc fingers"/>
    <property type="match status" value="12"/>
</dbReference>
<evidence type="ECO:0000256" key="13">
    <source>
        <dbReference type="SAM" id="MobiDB-lite"/>
    </source>
</evidence>
<feature type="domain" description="C2H2-type" evidence="14">
    <location>
        <begin position="1163"/>
        <end position="1190"/>
    </location>
</feature>
<feature type="domain" description="C2H2-type" evidence="14">
    <location>
        <begin position="1079"/>
        <end position="1106"/>
    </location>
</feature>
<evidence type="ECO:0000313" key="17">
    <source>
        <dbReference type="Proteomes" id="UP000001646"/>
    </source>
</evidence>
<evidence type="ECO:0000256" key="4">
    <source>
        <dbReference type="ARBA" id="ARBA00022723"/>
    </source>
</evidence>
<dbReference type="FunFam" id="3.30.160.60:FF:002343">
    <property type="entry name" value="Zinc finger protein 33A"/>
    <property type="match status" value="1"/>
</dbReference>
<dbReference type="FunFam" id="3.30.160.60:FF:000100">
    <property type="entry name" value="Zinc finger 45-like"/>
    <property type="match status" value="1"/>
</dbReference>
<feature type="compositionally biased region" description="Basic and acidic residues" evidence="13">
    <location>
        <begin position="147"/>
        <end position="162"/>
    </location>
</feature>
<comment type="function">
    <text evidence="1">May be involved in transcriptional regulation.</text>
</comment>
<evidence type="ECO:0000256" key="8">
    <source>
        <dbReference type="ARBA" id="ARBA00023015"/>
    </source>
</evidence>
<keyword evidence="8" id="KW-0805">Transcription regulation</keyword>
<evidence type="ECO:0000256" key="12">
    <source>
        <dbReference type="PROSITE-ProRule" id="PRU00042"/>
    </source>
</evidence>
<keyword evidence="17" id="KW-1185">Reference proteome</keyword>
<proteinExistence type="inferred from homology"/>
<protein>
    <submittedName>
        <fullName evidence="16">Uncharacterized protein</fullName>
    </submittedName>
</protein>
<evidence type="ECO:0000313" key="16">
    <source>
        <dbReference type="Ensembl" id="ENSACAP00000037232.1"/>
    </source>
</evidence>
<feature type="domain" description="C2H2-type" evidence="14">
    <location>
        <begin position="284"/>
        <end position="311"/>
    </location>
</feature>
<dbReference type="PROSITE" id="PS00028">
    <property type="entry name" value="ZINC_FINGER_C2H2_1"/>
    <property type="match status" value="19"/>
</dbReference>
<feature type="domain" description="C2H2-type" evidence="14">
    <location>
        <begin position="538"/>
        <end position="565"/>
    </location>
</feature>
<dbReference type="InterPro" id="IPR001909">
    <property type="entry name" value="KRAB"/>
</dbReference>
<comment type="similarity">
    <text evidence="3">Belongs to the krueppel C2H2-type zinc-finger protein family.</text>
</comment>
<keyword evidence="9" id="KW-0238">DNA-binding</keyword>
<sequence>MVVGGSAFLDTIPFRPKAFVSELGGLFFFFFQIEQDLLASDQGSLYREVMQESYNTIFMASPLQTSELLAHLERRQESWDPDLQSSESATAAAEADAAATTTEATPEQGLDKQVLTKWQESGNWWNSYRSPVSVPSSDSSSSDDDSTSEKEEEGSVQREGPRVTKPRAPLLGKCDSGCRKEEVYKSWHGPLQGSIHRADKNDRDYLRKQNGQQGIDAEEGQNECSECGKCFSRRSSLKRHIKIHSGVKPFKCSICGKCFLEKSRLSIHIRKVHKRKSHSEIELCECPECGESFVTRAILTEHQKSHTSQATYPCPACEKTYTEERYLIRHLMAVHSGAHLFKCSNCGRGFIKQKDLISHQMTIHMENNCYVCPDSGTSDGEKLSEIKHERLHTGECSCKNLKCTNSFEDNRLFASHCRMDEKEQPLQHLNHQMNFLESLSHSTDKSSNPEGYVGMCPECGKCFKNERCFINHQRSHMQEQPYKQTGEGDIFKQEEQFPANQTNQLNLKQDMCFDCGKPACANLILAQQPNTEMEQNLHTCPDCGKTFRDSRCFANHQRTHGKEQSQQEASREEVLPAGEKGYQCPNCKRTYATHYNLRRHQQVHPECRTNKSSSQGKASSYKWSFSDAQHVQVKGEHQHKCSYCGKAFKAKSVLYRHQQIHIKGKPYKCNVCGKAFAYRYTLAHHQESHIEEQMYQHKCSYCGKAFRTQSSLRRHHQLHMGSKPYSCGICGKAFAYRYALTHHQEIHVEGPSHKCSFCWKVFRTNYSLSRHKRIHMDTRSYQCSVCGKVFGTKYSLFRHQDMHEKGKPDNVSTAGKDPGNSLNVIKEEACTMENISNNWSDSSTSAACQGVQMDGKIPECPGGIGSSENQSTYLEEKHSQGFLSDRLSRDNSVLPKNPVSHANDNVNKWFEYSISSRYQAICVKEDTPESSGNVNSSQLTQSTHSEENCMKGLESENKMRDGSMFTQEQDSHREENVSKWTDNSFYSGYQDVPVEENRPECSKDGDTFMASLTLTKHQGNSEENTFKRLEGKKSLKSSSSHQRTTKDKKRHICSTCGRTCRDKYSLTRHQRVHTSERPYHCQTCSKSFCHSKDLARHQATHSDIRPYLCTECGKRFKTKSAIAKHQNAHKGLKPYCCSYCGKRVTTSSILRCHVRIHTGERPYKCTVCEKGYMTKSSLKKHLETHLKNELLKGSL</sequence>
<dbReference type="FunFam" id="3.30.160.60:FF:000634">
    <property type="entry name" value="Zinc finger X-chromosomal protein"/>
    <property type="match status" value="1"/>
</dbReference>
<feature type="domain" description="C2H2-type" evidence="14">
    <location>
        <begin position="582"/>
        <end position="609"/>
    </location>
</feature>
<organism evidence="16 17">
    <name type="scientific">Anolis carolinensis</name>
    <name type="common">Green anole</name>
    <name type="synonym">American chameleon</name>
    <dbReference type="NCBI Taxonomy" id="28377"/>
    <lineage>
        <taxon>Eukaryota</taxon>
        <taxon>Metazoa</taxon>
        <taxon>Chordata</taxon>
        <taxon>Craniata</taxon>
        <taxon>Vertebrata</taxon>
        <taxon>Euteleostomi</taxon>
        <taxon>Lepidosauria</taxon>
        <taxon>Squamata</taxon>
        <taxon>Bifurcata</taxon>
        <taxon>Unidentata</taxon>
        <taxon>Episquamata</taxon>
        <taxon>Toxicofera</taxon>
        <taxon>Iguania</taxon>
        <taxon>Dactyloidae</taxon>
        <taxon>Anolis</taxon>
    </lineage>
</organism>
<feature type="region of interest" description="Disordered" evidence="13">
    <location>
        <begin position="927"/>
        <end position="947"/>
    </location>
</feature>
<evidence type="ECO:0000256" key="5">
    <source>
        <dbReference type="ARBA" id="ARBA00022737"/>
    </source>
</evidence>
<feature type="domain" description="C2H2-type" evidence="14">
    <location>
        <begin position="697"/>
        <end position="724"/>
    </location>
</feature>
<dbReference type="PROSITE" id="PS50157">
    <property type="entry name" value="ZINC_FINGER_C2H2_2"/>
    <property type="match status" value="19"/>
</dbReference>
<keyword evidence="10" id="KW-0804">Transcription</keyword>
<feature type="compositionally biased region" description="Low complexity" evidence="13">
    <location>
        <begin position="85"/>
        <end position="105"/>
    </location>
</feature>
<dbReference type="FunFam" id="3.30.160.60:FF:000188">
    <property type="entry name" value="Zinc finger protein 787"/>
    <property type="match status" value="1"/>
</dbReference>
<evidence type="ECO:0000259" key="14">
    <source>
        <dbReference type="PROSITE" id="PS50157"/>
    </source>
</evidence>
<dbReference type="Pfam" id="PF00096">
    <property type="entry name" value="zf-C2H2"/>
    <property type="match status" value="15"/>
</dbReference>
<dbReference type="FunFam" id="3.30.160.60:FF:000322">
    <property type="entry name" value="GDNF-inducible zinc finger protein 1"/>
    <property type="match status" value="1"/>
</dbReference>
<dbReference type="GO" id="GO:0008270">
    <property type="term" value="F:zinc ion binding"/>
    <property type="evidence" value="ECO:0007669"/>
    <property type="project" value="UniProtKB-KW"/>
</dbReference>
<comment type="subcellular location">
    <subcellularLocation>
        <location evidence="2">Nucleus</location>
    </subcellularLocation>
</comment>
<name>A0A803TPU2_ANOCA</name>
<evidence type="ECO:0000256" key="6">
    <source>
        <dbReference type="ARBA" id="ARBA00022771"/>
    </source>
</evidence>
<reference evidence="16" key="2">
    <citation type="submission" date="2025-08" db="UniProtKB">
        <authorList>
            <consortium name="Ensembl"/>
        </authorList>
    </citation>
    <scope>IDENTIFICATION</scope>
</reference>
<feature type="domain" description="C2H2-type" evidence="14">
    <location>
        <begin position="725"/>
        <end position="752"/>
    </location>
</feature>
<dbReference type="PROSITE" id="PS50805">
    <property type="entry name" value="KRAB"/>
    <property type="match status" value="1"/>
</dbReference>
<keyword evidence="7" id="KW-0862">Zinc</keyword>
<dbReference type="SMART" id="SM00355">
    <property type="entry name" value="ZnF_C2H2"/>
    <property type="match status" value="19"/>
</dbReference>
<feature type="compositionally biased region" description="Polar residues" evidence="13">
    <location>
        <begin position="929"/>
        <end position="943"/>
    </location>
</feature>
<feature type="domain" description="C2H2-type" evidence="14">
    <location>
        <begin position="639"/>
        <end position="666"/>
    </location>
</feature>
<feature type="domain" description="KRAB" evidence="15">
    <location>
        <begin position="21"/>
        <end position="91"/>
    </location>
</feature>
<feature type="domain" description="C2H2-type" evidence="14">
    <location>
        <begin position="781"/>
        <end position="808"/>
    </location>
</feature>
<evidence type="ECO:0000256" key="2">
    <source>
        <dbReference type="ARBA" id="ARBA00004123"/>
    </source>
</evidence>
<dbReference type="GO" id="GO:0003677">
    <property type="term" value="F:DNA binding"/>
    <property type="evidence" value="ECO:0007669"/>
    <property type="project" value="UniProtKB-KW"/>
</dbReference>
<dbReference type="InParanoid" id="A0A803TPU2"/>
<dbReference type="AlphaFoldDB" id="A0A803TPU2"/>
<feature type="domain" description="C2H2-type" evidence="14">
    <location>
        <begin position="753"/>
        <end position="780"/>
    </location>
</feature>
<keyword evidence="11" id="KW-0539">Nucleus</keyword>
<feature type="domain" description="C2H2-type" evidence="14">
    <location>
        <begin position="222"/>
        <end position="249"/>
    </location>
</feature>
<feature type="domain" description="C2H2-type" evidence="14">
    <location>
        <begin position="312"/>
        <end position="340"/>
    </location>
</feature>
<feature type="domain" description="C2H2-type" evidence="14">
    <location>
        <begin position="667"/>
        <end position="694"/>
    </location>
</feature>
<evidence type="ECO:0000256" key="3">
    <source>
        <dbReference type="ARBA" id="ARBA00006991"/>
    </source>
</evidence>
<evidence type="ECO:0000256" key="7">
    <source>
        <dbReference type="ARBA" id="ARBA00022833"/>
    </source>
</evidence>
<dbReference type="Pfam" id="PF01352">
    <property type="entry name" value="KRAB"/>
    <property type="match status" value="1"/>
</dbReference>
<keyword evidence="5" id="KW-0677">Repeat</keyword>
<dbReference type="GO" id="GO:0006357">
    <property type="term" value="P:regulation of transcription by RNA polymerase II"/>
    <property type="evidence" value="ECO:0000318"/>
    <property type="project" value="GO_Central"/>
</dbReference>
<feature type="compositionally biased region" description="Low complexity" evidence="13">
    <location>
        <begin position="130"/>
        <end position="140"/>
    </location>
</feature>
<dbReference type="FunFam" id="3.30.160.60:FF:000624">
    <property type="entry name" value="zinc finger protein 697"/>
    <property type="match status" value="2"/>
</dbReference>
<dbReference type="Proteomes" id="UP000001646">
    <property type="component" value="Chromosome 2"/>
</dbReference>
<evidence type="ECO:0000259" key="15">
    <source>
        <dbReference type="PROSITE" id="PS50805"/>
    </source>
</evidence>
<dbReference type="Ensembl" id="ENSACAT00000048944.1">
    <property type="protein sequence ID" value="ENSACAP00000037232.1"/>
    <property type="gene ID" value="ENSACAG00000042417.1"/>
</dbReference>
<dbReference type="Gene3D" id="3.30.160.60">
    <property type="entry name" value="Classic Zinc Finger"/>
    <property type="match status" value="18"/>
</dbReference>
<keyword evidence="4" id="KW-0479">Metal-binding</keyword>
<evidence type="ECO:0000256" key="1">
    <source>
        <dbReference type="ARBA" id="ARBA00003767"/>
    </source>
</evidence>
<evidence type="ECO:0000256" key="10">
    <source>
        <dbReference type="ARBA" id="ARBA00023163"/>
    </source>
</evidence>
<keyword evidence="6 12" id="KW-0863">Zinc-finger</keyword>
<dbReference type="PANTHER" id="PTHR24393:SF34">
    <property type="entry name" value="PR_SET DOMAIN 13"/>
    <property type="match status" value="1"/>
</dbReference>
<dbReference type="InterPro" id="IPR036236">
    <property type="entry name" value="Znf_C2H2_sf"/>
</dbReference>
<feature type="domain" description="C2H2-type" evidence="14">
    <location>
        <begin position="1107"/>
        <end position="1134"/>
    </location>
</feature>
<reference evidence="16 17" key="1">
    <citation type="submission" date="2009-12" db="EMBL/GenBank/DDBJ databases">
        <title>The Genome Sequence of Anolis carolinensis (Green Anole Lizard).</title>
        <authorList>
            <consortium name="The Genome Sequencing Platform"/>
            <person name="Di Palma F."/>
            <person name="Alfoldi J."/>
            <person name="Heiman D."/>
            <person name="Young S."/>
            <person name="Grabherr M."/>
            <person name="Johnson J."/>
            <person name="Lander E.S."/>
            <person name="Lindblad-Toh K."/>
        </authorList>
    </citation>
    <scope>NUCLEOTIDE SEQUENCE [LARGE SCALE GENOMIC DNA]</scope>
    <source>
        <strain evidence="16 17">JBL SC #1</strain>
    </source>
</reference>
<dbReference type="FunFam" id="3.30.160.60:FF:000052">
    <property type="entry name" value="zinc finger protein 546 isoform X1"/>
    <property type="match status" value="1"/>
</dbReference>
<feature type="domain" description="C2H2-type" evidence="14">
    <location>
        <begin position="1135"/>
        <end position="1162"/>
    </location>
</feature>
<feature type="region of interest" description="Disordered" evidence="13">
    <location>
        <begin position="76"/>
        <end position="113"/>
    </location>
</feature>
<dbReference type="SMART" id="SM00349">
    <property type="entry name" value="KRAB"/>
    <property type="match status" value="1"/>
</dbReference>
<feature type="domain" description="C2H2-type" evidence="14">
    <location>
        <begin position="1051"/>
        <end position="1078"/>
    </location>
</feature>
<dbReference type="PANTHER" id="PTHR24393">
    <property type="entry name" value="ZINC FINGER PROTEIN"/>
    <property type="match status" value="1"/>
</dbReference>
<feature type="region of interest" description="Disordered" evidence="13">
    <location>
        <begin position="129"/>
        <end position="171"/>
    </location>
</feature>
<evidence type="ECO:0000256" key="9">
    <source>
        <dbReference type="ARBA" id="ARBA00023125"/>
    </source>
</evidence>